<feature type="domain" description="Winged helix-turn-helix transcription repressor HrcA DNA-binding" evidence="7">
    <location>
        <begin position="3"/>
        <end position="72"/>
    </location>
</feature>
<sequence length="242" mass="27112">MSDLSDRQRQLLQAIVELYVKSGEPVPSEAVEKTYDLGVSPATIRNEMVKLTDLGFLKQPHTSAGRAPTSMGFRLYIGELMKEKELPIVDEVAIRQQVLDQRSQFNRMLQVATKALAKKSGALALAINGHEVFYTGAANILDLPEFYDIDVTRFVLSMFDEFSILERIINRAQGSETVHVIFGEETEFEYLRSTSFAFLDFEFGPEKEGIIGVIGPNRLNFPIVLPYLRYIGQVLGEASKVG</sequence>
<evidence type="ECO:0000256" key="3">
    <source>
        <dbReference type="ARBA" id="ARBA00023016"/>
    </source>
</evidence>
<comment type="caution">
    <text evidence="8">The sequence shown here is derived from an EMBL/GenBank/DDBJ whole genome shotgun (WGS) entry which is preliminary data.</text>
</comment>
<evidence type="ECO:0000256" key="1">
    <source>
        <dbReference type="ARBA" id="ARBA00022491"/>
    </source>
</evidence>
<evidence type="ECO:0000259" key="6">
    <source>
        <dbReference type="Pfam" id="PF01628"/>
    </source>
</evidence>
<dbReference type="PANTHER" id="PTHR34824:SF1">
    <property type="entry name" value="HEAT-INDUCIBLE TRANSCRIPTION REPRESSOR HRCA"/>
    <property type="match status" value="1"/>
</dbReference>
<dbReference type="Proteomes" id="UP000034601">
    <property type="component" value="Unassembled WGS sequence"/>
</dbReference>
<comment type="function">
    <text evidence="5">Negative regulator of class I heat shock genes (grpE-dnaK-dnaJ and groELS operons). Prevents heat-shock induction of these operons.</text>
</comment>
<dbReference type="Gene3D" id="3.30.450.40">
    <property type="match status" value="1"/>
</dbReference>
<keyword evidence="4 5" id="KW-0804">Transcription</keyword>
<evidence type="ECO:0000256" key="4">
    <source>
        <dbReference type="ARBA" id="ARBA00023163"/>
    </source>
</evidence>
<evidence type="ECO:0000256" key="2">
    <source>
        <dbReference type="ARBA" id="ARBA00023015"/>
    </source>
</evidence>
<dbReference type="InterPro" id="IPR036388">
    <property type="entry name" value="WH-like_DNA-bd_sf"/>
</dbReference>
<keyword evidence="2 5" id="KW-0805">Transcription regulation</keyword>
<dbReference type="Pfam" id="PF03444">
    <property type="entry name" value="WHD_HrcA"/>
    <property type="match status" value="1"/>
</dbReference>
<evidence type="ECO:0000259" key="7">
    <source>
        <dbReference type="Pfam" id="PF03444"/>
    </source>
</evidence>
<organism evidence="8 9">
    <name type="scientific">Candidatus Daviesbacteria bacterium GW2011_GWA2_40_9</name>
    <dbReference type="NCBI Taxonomy" id="1618424"/>
    <lineage>
        <taxon>Bacteria</taxon>
        <taxon>Candidatus Daviesiibacteriota</taxon>
    </lineage>
</organism>
<dbReference type="Gene3D" id="1.10.10.10">
    <property type="entry name" value="Winged helix-like DNA-binding domain superfamily/Winged helix DNA-binding domain"/>
    <property type="match status" value="1"/>
</dbReference>
<dbReference type="PATRIC" id="fig|1618424.3.peg.329"/>
<dbReference type="InterPro" id="IPR036390">
    <property type="entry name" value="WH_DNA-bd_sf"/>
</dbReference>
<dbReference type="InterPro" id="IPR005104">
    <property type="entry name" value="WHTH_HrcA_DNA-bd"/>
</dbReference>
<accession>A0A0G0U2Y9</accession>
<dbReference type="Pfam" id="PF01628">
    <property type="entry name" value="HrcA"/>
    <property type="match status" value="1"/>
</dbReference>
<dbReference type="HAMAP" id="MF_00081">
    <property type="entry name" value="HrcA"/>
    <property type="match status" value="1"/>
</dbReference>
<gene>
    <name evidence="5" type="primary">hrcA</name>
    <name evidence="8" type="ORF">UU29_C0005G0040</name>
</gene>
<comment type="similarity">
    <text evidence="5">Belongs to the HrcA family.</text>
</comment>
<protein>
    <recommendedName>
        <fullName evidence="5">Heat-inducible transcription repressor HrcA</fullName>
    </recommendedName>
</protein>
<dbReference type="InterPro" id="IPR021153">
    <property type="entry name" value="HrcA_C"/>
</dbReference>
<dbReference type="SUPFAM" id="SSF46785">
    <property type="entry name" value="Winged helix' DNA-binding domain"/>
    <property type="match status" value="1"/>
</dbReference>
<dbReference type="GO" id="GO:0045892">
    <property type="term" value="P:negative regulation of DNA-templated transcription"/>
    <property type="evidence" value="ECO:0007669"/>
    <property type="project" value="UniProtKB-UniRule"/>
</dbReference>
<feature type="domain" description="Heat-inducible transcription repressor HrcA C-terminal" evidence="6">
    <location>
        <begin position="94"/>
        <end position="222"/>
    </location>
</feature>
<keyword evidence="1 5" id="KW-0678">Repressor</keyword>
<dbReference type="GO" id="GO:0003677">
    <property type="term" value="F:DNA binding"/>
    <property type="evidence" value="ECO:0007669"/>
    <property type="project" value="InterPro"/>
</dbReference>
<name>A0A0G0U2Y9_9BACT</name>
<proteinExistence type="inferred from homology"/>
<dbReference type="SUPFAM" id="SSF55781">
    <property type="entry name" value="GAF domain-like"/>
    <property type="match status" value="1"/>
</dbReference>
<dbReference type="InterPro" id="IPR029016">
    <property type="entry name" value="GAF-like_dom_sf"/>
</dbReference>
<reference evidence="8 9" key="1">
    <citation type="journal article" date="2015" name="Nature">
        <title>rRNA introns, odd ribosomes, and small enigmatic genomes across a large radiation of phyla.</title>
        <authorList>
            <person name="Brown C.T."/>
            <person name="Hug L.A."/>
            <person name="Thomas B.C."/>
            <person name="Sharon I."/>
            <person name="Castelle C.J."/>
            <person name="Singh A."/>
            <person name="Wilkins M.J."/>
            <person name="Williams K.H."/>
            <person name="Banfield J.F."/>
        </authorList>
    </citation>
    <scope>NUCLEOTIDE SEQUENCE [LARGE SCALE GENOMIC DNA]</scope>
</reference>
<evidence type="ECO:0000313" key="8">
    <source>
        <dbReference type="EMBL" id="KKR83459.1"/>
    </source>
</evidence>
<dbReference type="AlphaFoldDB" id="A0A0G0U2Y9"/>
<dbReference type="EMBL" id="LCAB01000005">
    <property type="protein sequence ID" value="KKR83459.1"/>
    <property type="molecule type" value="Genomic_DNA"/>
</dbReference>
<evidence type="ECO:0000313" key="9">
    <source>
        <dbReference type="Proteomes" id="UP000034601"/>
    </source>
</evidence>
<dbReference type="InterPro" id="IPR002571">
    <property type="entry name" value="HrcA"/>
</dbReference>
<keyword evidence="3 5" id="KW-0346">Stress response</keyword>
<evidence type="ECO:0000256" key="5">
    <source>
        <dbReference type="HAMAP-Rule" id="MF_00081"/>
    </source>
</evidence>
<dbReference type="PANTHER" id="PTHR34824">
    <property type="entry name" value="HEAT-INDUCIBLE TRANSCRIPTION REPRESSOR HRCA"/>
    <property type="match status" value="1"/>
</dbReference>